<organism evidence="1 2">
    <name type="scientific">Candidatus Acidianus copahuensis</name>
    <dbReference type="NCBI Taxonomy" id="1160895"/>
    <lineage>
        <taxon>Archaea</taxon>
        <taxon>Thermoproteota</taxon>
        <taxon>Thermoprotei</taxon>
        <taxon>Sulfolobales</taxon>
        <taxon>Sulfolobaceae</taxon>
        <taxon>Acidianus</taxon>
    </lineage>
</organism>
<name>A0A031LX47_9CREN</name>
<sequence length="164" mass="19058">MCDYKLIVTKRPIKKTSRNILVKREIFNAITEDKYLKVLVEESKDNMSRSYYYYILRRLKEIGAIEDNAISFRAIFPFIIRGEKVEIDRGIIFSSKDGIIVMDLNSEKYQCNTCPVVAECAYGLRKIASELAIKIKGKTLSELWNNMISNIIDKNLEKLEYIPC</sequence>
<accession>A0A031LX47</accession>
<protein>
    <submittedName>
        <fullName evidence="1">Uncharacterized protein</fullName>
    </submittedName>
</protein>
<dbReference type="OrthoDB" id="33325at2157"/>
<dbReference type="Proteomes" id="UP000024332">
    <property type="component" value="Unassembled WGS sequence"/>
</dbReference>
<proteinExistence type="predicted"/>
<dbReference type="AlphaFoldDB" id="A0A031LX47"/>
<evidence type="ECO:0000313" key="1">
    <source>
        <dbReference type="EMBL" id="EZQ12049.1"/>
    </source>
</evidence>
<dbReference type="RefSeq" id="WP_048098462.1">
    <property type="nucleotide sequence ID" value="NZ_JFZT01000005.1"/>
</dbReference>
<evidence type="ECO:0000313" key="2">
    <source>
        <dbReference type="Proteomes" id="UP000024332"/>
    </source>
</evidence>
<keyword evidence="2" id="KW-1185">Reference proteome</keyword>
<reference evidence="1 2" key="1">
    <citation type="submission" date="2014-03" db="EMBL/GenBank/DDBJ databases">
        <title>Draft genome sequence of the novel thermoacidophilic archaea Acidianus copahuensis ALE1 strain, isolated from Copahue volcanic area in Neuquen Argentina.</title>
        <authorList>
            <person name="Urbieta M.S."/>
            <person name="Rascovan N."/>
            <person name="Castro C."/>
            <person name="Revale S."/>
            <person name="Giaveno M.A."/>
            <person name="Vazquez M.P."/>
            <person name="Donati E.R."/>
        </authorList>
    </citation>
    <scope>NUCLEOTIDE SEQUENCE [LARGE SCALE GENOMIC DNA]</scope>
    <source>
        <strain evidence="1 2">ALE1</strain>
    </source>
</reference>
<comment type="caution">
    <text evidence="1">The sequence shown here is derived from an EMBL/GenBank/DDBJ whole genome shotgun (WGS) entry which is preliminary data.</text>
</comment>
<dbReference type="EMBL" id="JFZT01000005">
    <property type="protein sequence ID" value="EZQ12049.1"/>
    <property type="molecule type" value="Genomic_DNA"/>
</dbReference>
<gene>
    <name evidence="1" type="ORF">CM19_00340</name>
</gene>